<dbReference type="Gene3D" id="2.40.160.20">
    <property type="match status" value="1"/>
</dbReference>
<dbReference type="AlphaFoldDB" id="A0A412GAT0"/>
<dbReference type="GO" id="GO:0016787">
    <property type="term" value="F:hydrolase activity"/>
    <property type="evidence" value="ECO:0007669"/>
    <property type="project" value="UniProtKB-KW"/>
</dbReference>
<protein>
    <submittedName>
        <fullName evidence="2">Acyloxyacyl hydrolase</fullName>
    </submittedName>
</protein>
<keyword evidence="1" id="KW-0732">Signal</keyword>
<keyword evidence="2" id="KW-0378">Hydrolase</keyword>
<proteinExistence type="predicted"/>
<feature type="chain" id="PRO_5019458806" evidence="1">
    <location>
        <begin position="24"/>
        <end position="407"/>
    </location>
</feature>
<dbReference type="RefSeq" id="WP_118485209.1">
    <property type="nucleotide sequence ID" value="NZ_CAUELD010000170.1"/>
</dbReference>
<evidence type="ECO:0000256" key="1">
    <source>
        <dbReference type="SAM" id="SignalP"/>
    </source>
</evidence>
<gene>
    <name evidence="2" type="ORF">DWY20_13305</name>
</gene>
<accession>A0A412GAT0</accession>
<reference evidence="2 3" key="1">
    <citation type="submission" date="2018-08" db="EMBL/GenBank/DDBJ databases">
        <title>A genome reference for cultivated species of the human gut microbiota.</title>
        <authorList>
            <person name="Zou Y."/>
            <person name="Xue W."/>
            <person name="Luo G."/>
        </authorList>
    </citation>
    <scope>NUCLEOTIDE SEQUENCE [LARGE SCALE GENOMIC DNA]</scope>
    <source>
        <strain evidence="2 3">AF24-2</strain>
    </source>
</reference>
<dbReference type="EMBL" id="QRUU01000081">
    <property type="protein sequence ID" value="RGR91979.1"/>
    <property type="molecule type" value="Genomic_DNA"/>
</dbReference>
<organism evidence="2 3">
    <name type="scientific">Phocaeicola coprocola</name>
    <dbReference type="NCBI Taxonomy" id="310298"/>
    <lineage>
        <taxon>Bacteria</taxon>
        <taxon>Pseudomonadati</taxon>
        <taxon>Bacteroidota</taxon>
        <taxon>Bacteroidia</taxon>
        <taxon>Bacteroidales</taxon>
        <taxon>Bacteroidaceae</taxon>
        <taxon>Phocaeicola</taxon>
    </lineage>
</organism>
<keyword evidence="3" id="KW-1185">Reference proteome</keyword>
<feature type="signal peptide" evidence="1">
    <location>
        <begin position="1"/>
        <end position="23"/>
    </location>
</feature>
<evidence type="ECO:0000313" key="3">
    <source>
        <dbReference type="Proteomes" id="UP000285864"/>
    </source>
</evidence>
<evidence type="ECO:0000313" key="2">
    <source>
        <dbReference type="EMBL" id="RGR91979.1"/>
    </source>
</evidence>
<dbReference type="Pfam" id="PF09411">
    <property type="entry name" value="PagL"/>
    <property type="match status" value="1"/>
</dbReference>
<name>A0A412GAT0_9BACT</name>
<sequence>MSGKTSRLILLCLFLCLSVCAVAGEKDSTDRKMIHMVGVDFRPAYTFPTNGFFKGVNAAQTPVRKTFSGHVKYGFKFSPDTYWGKIYPHAIQGIGVGYNTFFNSKEIGNPLAVYAFQTSRIMSITPRLSFDYEWNFGASFGWKKYDEETNPMNNVVGSKINAYINFGLLLNWQIDARTNLRAGVGVTHYSNGNTGYPNSGVNTIGGSIGLIRYFGSKEKLELHDKAYTSCRNRKMFDPYISYDLIVYGALKKKGVFPTESSAVLVPGSFAVGGLNFNPMYNFSHYFRAGLSLDAQYDESANIADHIANTISGPDAENIRFHRPPFKEQFAVGVSLRAEIVMPVFSINLGVGRNVVCKGADTDSFYQVVALKTDITRNLFLHVGYQLYKFKDPNNLMLGLGFRFNAKR</sequence>
<comment type="caution">
    <text evidence="2">The sequence shown here is derived from an EMBL/GenBank/DDBJ whole genome shotgun (WGS) entry which is preliminary data.</text>
</comment>
<dbReference type="Proteomes" id="UP000285864">
    <property type="component" value="Unassembled WGS sequence"/>
</dbReference>
<dbReference type="InterPro" id="IPR018550">
    <property type="entry name" value="Lipid-A_deacylase-rel"/>
</dbReference>